<evidence type="ECO:0000313" key="3">
    <source>
        <dbReference type="EMBL" id="KIZ01808.1"/>
    </source>
</evidence>
<dbReference type="InterPro" id="IPR045861">
    <property type="entry name" value="CorA_cytoplasmic_dom"/>
</dbReference>
<dbReference type="STRING" id="145388.A0A0D2JS28"/>
<dbReference type="GO" id="GO:0005886">
    <property type="term" value="C:plasma membrane"/>
    <property type="evidence" value="ECO:0007669"/>
    <property type="project" value="UniProtKB-SubCell"/>
</dbReference>
<dbReference type="Gene3D" id="1.20.58.340">
    <property type="entry name" value="Magnesium transport protein CorA, transmembrane region"/>
    <property type="match status" value="1"/>
</dbReference>
<dbReference type="GeneID" id="25739029"/>
<name>A0A0D2JS28_9CHLO</name>
<dbReference type="Gene3D" id="3.30.460.20">
    <property type="entry name" value="CorA soluble domain-like"/>
    <property type="match status" value="1"/>
</dbReference>
<evidence type="ECO:0000313" key="4">
    <source>
        <dbReference type="Proteomes" id="UP000054498"/>
    </source>
</evidence>
<dbReference type="SUPFAM" id="SSF143865">
    <property type="entry name" value="CorA soluble domain-like"/>
    <property type="match status" value="1"/>
</dbReference>
<gene>
    <name evidence="3" type="ORF">MNEG_6153</name>
</gene>
<dbReference type="GO" id="GO:0000287">
    <property type="term" value="F:magnesium ion binding"/>
    <property type="evidence" value="ECO:0007669"/>
    <property type="project" value="TreeGrafter"/>
</dbReference>
<dbReference type="OrthoDB" id="165352at2759"/>
<dbReference type="GO" id="GO:0015087">
    <property type="term" value="F:cobalt ion transmembrane transporter activity"/>
    <property type="evidence" value="ECO:0007669"/>
    <property type="project" value="TreeGrafter"/>
</dbReference>
<dbReference type="AlphaFoldDB" id="A0A0D2JS28"/>
<accession>A0A0D2JS28</accession>
<dbReference type="GO" id="GO:0050897">
    <property type="term" value="F:cobalt ion binding"/>
    <property type="evidence" value="ECO:0007669"/>
    <property type="project" value="TreeGrafter"/>
</dbReference>
<dbReference type="PANTHER" id="PTHR46494">
    <property type="entry name" value="CORA FAMILY METAL ION TRANSPORTER (EUROFUNG)"/>
    <property type="match status" value="1"/>
</dbReference>
<feature type="compositionally biased region" description="Basic and acidic residues" evidence="2">
    <location>
        <begin position="1"/>
        <end position="12"/>
    </location>
</feature>
<dbReference type="RefSeq" id="XP_013900827.1">
    <property type="nucleotide sequence ID" value="XM_014045373.1"/>
</dbReference>
<proteinExistence type="predicted"/>
<dbReference type="KEGG" id="mng:MNEG_6153"/>
<comment type="subcellular location">
    <subcellularLocation>
        <location evidence="1">Cell membrane</location>
        <topology evidence="1">Multi-pass membrane protein</topology>
    </subcellularLocation>
</comment>
<dbReference type="PANTHER" id="PTHR46494:SF1">
    <property type="entry name" value="CORA FAMILY METAL ION TRANSPORTER (EUROFUNG)"/>
    <property type="match status" value="1"/>
</dbReference>
<dbReference type="Proteomes" id="UP000054498">
    <property type="component" value="Unassembled WGS sequence"/>
</dbReference>
<reference evidence="3 4" key="1">
    <citation type="journal article" date="2013" name="BMC Genomics">
        <title>Reconstruction of the lipid metabolism for the microalga Monoraphidium neglectum from its genome sequence reveals characteristics suitable for biofuel production.</title>
        <authorList>
            <person name="Bogen C."/>
            <person name="Al-Dilaimi A."/>
            <person name="Albersmeier A."/>
            <person name="Wichmann J."/>
            <person name="Grundmann M."/>
            <person name="Rupp O."/>
            <person name="Lauersen K.J."/>
            <person name="Blifernez-Klassen O."/>
            <person name="Kalinowski J."/>
            <person name="Goesmann A."/>
            <person name="Mussgnug J.H."/>
            <person name="Kruse O."/>
        </authorList>
    </citation>
    <scope>NUCLEOTIDE SEQUENCE [LARGE SCALE GENOMIC DNA]</scope>
    <source>
        <strain evidence="3 4">SAG 48.87</strain>
    </source>
</reference>
<protein>
    <submittedName>
        <fullName evidence="3">Uncharacterized protein</fullName>
    </submittedName>
</protein>
<feature type="region of interest" description="Disordered" evidence="2">
    <location>
        <begin position="1"/>
        <end position="22"/>
    </location>
</feature>
<dbReference type="EMBL" id="KK101194">
    <property type="protein sequence ID" value="KIZ01808.1"/>
    <property type="molecule type" value="Genomic_DNA"/>
</dbReference>
<keyword evidence="4" id="KW-1185">Reference proteome</keyword>
<dbReference type="GO" id="GO:0015095">
    <property type="term" value="F:magnesium ion transmembrane transporter activity"/>
    <property type="evidence" value="ECO:0007669"/>
    <property type="project" value="TreeGrafter"/>
</dbReference>
<evidence type="ECO:0000256" key="2">
    <source>
        <dbReference type="SAM" id="MobiDB-lite"/>
    </source>
</evidence>
<organism evidence="3 4">
    <name type="scientific">Monoraphidium neglectum</name>
    <dbReference type="NCBI Taxonomy" id="145388"/>
    <lineage>
        <taxon>Eukaryota</taxon>
        <taxon>Viridiplantae</taxon>
        <taxon>Chlorophyta</taxon>
        <taxon>core chlorophytes</taxon>
        <taxon>Chlorophyceae</taxon>
        <taxon>CS clade</taxon>
        <taxon>Sphaeropleales</taxon>
        <taxon>Selenastraceae</taxon>
        <taxon>Monoraphidium</taxon>
    </lineage>
</organism>
<evidence type="ECO:0000256" key="1">
    <source>
        <dbReference type="ARBA" id="ARBA00004651"/>
    </source>
</evidence>
<sequence>MAPHAGHADREPLLQQGSSGSGAARWRAATHNALAVKRLAGMVHAAGVLPGHDVKRDDGEYAHIYAHVKARARISLVDYCKEKVEVVGGLSNSDLPALLERPRPQWAKVRWINIQGLSWEVVSQLARRFDLHPLAVEDVMHIPQRIKADFYEHHLFISMARFSIKCPSSIGDASSRPSGAGGHVASPSFGHGSSTILIDTGGDNGDNGDVDGRGRGFVAARGGPATGADRNLHPSRSLGLRTDVLQQPSRGQGAGERRRWLSGRALRGRGGRGREPAGAVLPMELSVEQVSMFLLRDGTLISLFHGNADDMCDPIVERLQGLKTLLTDSEDASFLANVLIDQIVDGTLPMVQVYARRIAALEVRAGAGARRSRRRGAGAGENSVLTDARPRAEYTKELHLLSNDCTSLRRALVPAQQLINKLQSSETIAVTDGAGGHGELLSPLTRVYLADVLDHVDTVGWGLLKIEGAGTRMR</sequence>